<feature type="transmembrane region" description="Helical" evidence="5">
    <location>
        <begin position="188"/>
        <end position="213"/>
    </location>
</feature>
<evidence type="ECO:0000256" key="5">
    <source>
        <dbReference type="SAM" id="Phobius"/>
    </source>
</evidence>
<feature type="transmembrane region" description="Helical" evidence="5">
    <location>
        <begin position="131"/>
        <end position="152"/>
    </location>
</feature>
<evidence type="ECO:0000256" key="3">
    <source>
        <dbReference type="ARBA" id="ARBA00022989"/>
    </source>
</evidence>
<gene>
    <name evidence="6" type="ORF">ACH429_04550</name>
</gene>
<evidence type="ECO:0000256" key="1">
    <source>
        <dbReference type="ARBA" id="ARBA00004141"/>
    </source>
</evidence>
<name>A0ABW7UL61_9ACTN</name>
<reference evidence="6 7" key="1">
    <citation type="submission" date="2024-10" db="EMBL/GenBank/DDBJ databases">
        <title>The Natural Products Discovery Center: Release of the First 8490 Sequenced Strains for Exploring Actinobacteria Biosynthetic Diversity.</title>
        <authorList>
            <person name="Kalkreuter E."/>
            <person name="Kautsar S.A."/>
            <person name="Yang D."/>
            <person name="Bader C.D."/>
            <person name="Teijaro C.N."/>
            <person name="Fluegel L."/>
            <person name="Davis C.M."/>
            <person name="Simpson J.R."/>
            <person name="Lauterbach L."/>
            <person name="Steele A.D."/>
            <person name="Gui C."/>
            <person name="Meng S."/>
            <person name="Li G."/>
            <person name="Viehrig K."/>
            <person name="Ye F."/>
            <person name="Su P."/>
            <person name="Kiefer A.F."/>
            <person name="Nichols A."/>
            <person name="Cepeda A.J."/>
            <person name="Yan W."/>
            <person name="Fan B."/>
            <person name="Jiang Y."/>
            <person name="Adhikari A."/>
            <person name="Zheng C.-J."/>
            <person name="Schuster L."/>
            <person name="Cowan T.M."/>
            <person name="Smanski M.J."/>
            <person name="Chevrette M.G."/>
            <person name="De Carvalho L.P.S."/>
            <person name="Shen B."/>
        </authorList>
    </citation>
    <scope>NUCLEOTIDE SEQUENCE [LARGE SCALE GENOMIC DNA]</scope>
    <source>
        <strain evidence="6 7">NPDC020327</strain>
    </source>
</reference>
<evidence type="ECO:0000256" key="4">
    <source>
        <dbReference type="ARBA" id="ARBA00023136"/>
    </source>
</evidence>
<feature type="transmembrane region" description="Helical" evidence="5">
    <location>
        <begin position="100"/>
        <end position="119"/>
    </location>
</feature>
<feature type="transmembrane region" description="Helical" evidence="5">
    <location>
        <begin position="164"/>
        <end position="182"/>
    </location>
</feature>
<comment type="caution">
    <text evidence="6">The sequence shown here is derived from an EMBL/GenBank/DDBJ whole genome shotgun (WGS) entry which is preliminary data.</text>
</comment>
<proteinExistence type="predicted"/>
<comment type="subcellular location">
    <subcellularLocation>
        <location evidence="1">Membrane</location>
        <topology evidence="1">Multi-pass membrane protein</topology>
    </subcellularLocation>
</comment>
<dbReference type="InterPro" id="IPR039020">
    <property type="entry name" value="PaxB-like"/>
</dbReference>
<feature type="transmembrane region" description="Helical" evidence="5">
    <location>
        <begin position="12"/>
        <end position="30"/>
    </location>
</feature>
<accession>A0ABW7UL61</accession>
<evidence type="ECO:0000256" key="2">
    <source>
        <dbReference type="ARBA" id="ARBA00022692"/>
    </source>
</evidence>
<evidence type="ECO:0000313" key="7">
    <source>
        <dbReference type="Proteomes" id="UP001611548"/>
    </source>
</evidence>
<evidence type="ECO:0000313" key="6">
    <source>
        <dbReference type="EMBL" id="MFI1963400.1"/>
    </source>
</evidence>
<keyword evidence="7" id="KW-1185">Reference proteome</keyword>
<keyword evidence="2 5" id="KW-0812">Transmembrane</keyword>
<keyword evidence="3 5" id="KW-1133">Transmembrane helix</keyword>
<dbReference type="PANTHER" id="PTHR42038">
    <property type="match status" value="1"/>
</dbReference>
<organism evidence="6 7">
    <name type="scientific">Streptomyces pathocidini</name>
    <dbReference type="NCBI Taxonomy" id="1650571"/>
    <lineage>
        <taxon>Bacteria</taxon>
        <taxon>Bacillati</taxon>
        <taxon>Actinomycetota</taxon>
        <taxon>Actinomycetes</taxon>
        <taxon>Kitasatosporales</taxon>
        <taxon>Streptomycetaceae</taxon>
        <taxon>Streptomyces</taxon>
    </lineage>
</organism>
<dbReference type="Proteomes" id="UP001611548">
    <property type="component" value="Unassembled WGS sequence"/>
</dbReference>
<dbReference type="RefSeq" id="WP_055470795.1">
    <property type="nucleotide sequence ID" value="NZ_JBIRWE010000001.1"/>
</dbReference>
<protein>
    <submittedName>
        <fullName evidence="6">Uncharacterized protein</fullName>
    </submittedName>
</protein>
<keyword evidence="4 5" id="KW-0472">Membrane</keyword>
<dbReference type="Pfam" id="PF25129">
    <property type="entry name" value="Pyr4-TMTC"/>
    <property type="match status" value="1"/>
</dbReference>
<dbReference type="EMBL" id="JBIRWE010000001">
    <property type="protein sequence ID" value="MFI1963400.1"/>
    <property type="molecule type" value="Genomic_DNA"/>
</dbReference>
<dbReference type="PANTHER" id="PTHR42038:SF2">
    <property type="entry name" value="TERPENE CYCLASE AUSL"/>
    <property type="match status" value="1"/>
</dbReference>
<sequence>MPDDVMLSSASFNVGIVCCGLFWTAAYLLIIRRAAADRIYGMPVVALCANLSWEAISSFTEPPPGFLRPVPFVWLAIDLVIAWQALSYGPAQFPRITARAFHGMLALTLLVAVVVTYQLNQVFIAYYRDHWGLYAGFAAALMMAALFLGMVYGRDSTAGQSLPIAVCMLLGNASAGIAWLAYPPPLIVPSALQGCLVVATLALNALYVLVLWLRGAARAAPSAEPTLSQEEGAR</sequence>